<dbReference type="AlphaFoldDB" id="A0A2G9YKI5"/>
<feature type="non-terminal residue" evidence="1">
    <location>
        <position position="47"/>
    </location>
</feature>
<sequence>KTSHDWQDSLPGYVEIDFVVHGGGSMSGEYLHSLVATDVCSGWTEAV</sequence>
<name>A0A2G9YKI5_9BACT</name>
<protein>
    <submittedName>
        <fullName evidence="1">Transposase</fullName>
    </submittedName>
</protein>
<comment type="caution">
    <text evidence="1">The sequence shown here is derived from an EMBL/GenBank/DDBJ whole genome shotgun (WGS) entry which is preliminary data.</text>
</comment>
<dbReference type="Proteomes" id="UP000231292">
    <property type="component" value="Unassembled WGS sequence"/>
</dbReference>
<feature type="non-terminal residue" evidence="1">
    <location>
        <position position="1"/>
    </location>
</feature>
<evidence type="ECO:0000313" key="2">
    <source>
        <dbReference type="Proteomes" id="UP000231292"/>
    </source>
</evidence>
<accession>A0A2G9YKI5</accession>
<dbReference type="EMBL" id="PCRK01000032">
    <property type="protein sequence ID" value="PIP19652.1"/>
    <property type="molecule type" value="Genomic_DNA"/>
</dbReference>
<proteinExistence type="predicted"/>
<gene>
    <name evidence="1" type="ORF">COX41_01755</name>
</gene>
<reference evidence="1 2" key="1">
    <citation type="submission" date="2017-09" db="EMBL/GenBank/DDBJ databases">
        <title>Depth-based differentiation of microbial function through sediment-hosted aquifers and enrichment of novel symbionts in the deep terrestrial subsurface.</title>
        <authorList>
            <person name="Probst A.J."/>
            <person name="Ladd B."/>
            <person name="Jarett J.K."/>
            <person name="Geller-Mcgrath D.E."/>
            <person name="Sieber C.M."/>
            <person name="Emerson J.B."/>
            <person name="Anantharaman K."/>
            <person name="Thomas B.C."/>
            <person name="Malmstrom R."/>
            <person name="Stieglmeier M."/>
            <person name="Klingl A."/>
            <person name="Woyke T."/>
            <person name="Ryan C.M."/>
            <person name="Banfield J.F."/>
        </authorList>
    </citation>
    <scope>NUCLEOTIDE SEQUENCE [LARGE SCALE GENOMIC DNA]</scope>
    <source>
        <strain evidence="1">CG23_combo_of_CG06-09_8_20_14_all_41_10</strain>
    </source>
</reference>
<evidence type="ECO:0000313" key="1">
    <source>
        <dbReference type="EMBL" id="PIP19652.1"/>
    </source>
</evidence>
<organism evidence="1 2">
    <name type="scientific">Candidatus Sherwoodlollariibacterium unditelluris</name>
    <dbReference type="NCBI Taxonomy" id="1974757"/>
    <lineage>
        <taxon>Bacteria</taxon>
        <taxon>Pseudomonadati</taxon>
        <taxon>Candidatus Omnitrophota</taxon>
        <taxon>Candidatus Sherwoodlollariibacterium</taxon>
    </lineage>
</organism>